<dbReference type="Proteomes" id="UP000019116">
    <property type="component" value="Chromosome 2B"/>
</dbReference>
<sequence length="314" mass="33328">MRTTTQARSSLLPRSTAESTSFTAAFRASRVSLTSSTASWLDITFQSPSLATTTNSVSSPTCSMATSGSELMCSLSFRSPNARDIASDASTRGTSPDQFIHIMHLGDEASPALDGVALPERLVVHGELPRPAALAHDCAGVPHVGHHQGLPVEEDHRHRRGPTAAWPYYFLAVGGHLLLLEHLPVGAVVGAPYRPHGVLPEVRLAEDVVEEVVPEVGGDVGARVAVEDAEEAHLVAIVQAPELGHVAVLHPVRHLALHQVEAVGHLPRRRLAPASPRGAHRLLLGAMEAVVLVSNLEAFRCACTEAIFALLGIE</sequence>
<dbReference type="Gramene" id="TraesCLE_scaffold_007002_01G000400.1">
    <property type="protein sequence ID" value="TraesCLE_scaffold_007002_01G000400.1"/>
    <property type="gene ID" value="TraesCLE_scaffold_007002_01G000400"/>
</dbReference>
<organism evidence="1">
    <name type="scientific">Triticum aestivum</name>
    <name type="common">Wheat</name>
    <dbReference type="NCBI Taxonomy" id="4565"/>
    <lineage>
        <taxon>Eukaryota</taxon>
        <taxon>Viridiplantae</taxon>
        <taxon>Streptophyta</taxon>
        <taxon>Embryophyta</taxon>
        <taxon>Tracheophyta</taxon>
        <taxon>Spermatophyta</taxon>
        <taxon>Magnoliopsida</taxon>
        <taxon>Liliopsida</taxon>
        <taxon>Poales</taxon>
        <taxon>Poaceae</taxon>
        <taxon>BOP clade</taxon>
        <taxon>Pooideae</taxon>
        <taxon>Triticodae</taxon>
        <taxon>Triticeae</taxon>
        <taxon>Triticinae</taxon>
        <taxon>Triticum</taxon>
    </lineage>
</organism>
<keyword evidence="2" id="KW-1185">Reference proteome</keyword>
<dbReference type="Gramene" id="TraesWEE_scaffold_020486_01G000400.1">
    <property type="protein sequence ID" value="TraesWEE_scaffold_020486_01G000400.1"/>
    <property type="gene ID" value="TraesWEE_scaffold_020486_01G000400"/>
</dbReference>
<dbReference type="AlphaFoldDB" id="A0A3B6C4K5"/>
<evidence type="ECO:0000313" key="2">
    <source>
        <dbReference type="Proteomes" id="UP000019116"/>
    </source>
</evidence>
<reference evidence="1" key="2">
    <citation type="submission" date="2018-10" db="UniProtKB">
        <authorList>
            <consortium name="EnsemblPlants"/>
        </authorList>
    </citation>
    <scope>IDENTIFICATION</scope>
</reference>
<dbReference type="Gramene" id="TraesCAD_scaffold_005823_01G000200.1">
    <property type="protein sequence ID" value="TraesCAD_scaffold_005823_01G000200.1"/>
    <property type="gene ID" value="TraesCAD_scaffold_005823_01G000200"/>
</dbReference>
<protein>
    <submittedName>
        <fullName evidence="1">Uncharacterized protein</fullName>
    </submittedName>
</protein>
<reference evidence="1" key="1">
    <citation type="submission" date="2018-08" db="EMBL/GenBank/DDBJ databases">
        <authorList>
            <person name="Rossello M."/>
        </authorList>
    </citation>
    <scope>NUCLEOTIDE SEQUENCE [LARGE SCALE GENOMIC DNA]</scope>
    <source>
        <strain evidence="1">cv. Chinese Spring</strain>
    </source>
</reference>
<dbReference type="EnsemblPlants" id="TraesCS2B02G248300.1">
    <property type="protein sequence ID" value="TraesCS2B02G248300.1"/>
    <property type="gene ID" value="TraesCS2B02G248300"/>
</dbReference>
<proteinExistence type="predicted"/>
<evidence type="ECO:0000313" key="1">
    <source>
        <dbReference type="EnsemblPlants" id="TraesCS2B02G248300.1"/>
    </source>
</evidence>
<name>A0A3B6C4K5_WHEAT</name>
<dbReference type="Gramene" id="TraesCS2B03G0598900.1">
    <property type="protein sequence ID" value="TraesCS2B03G0598900.1.CDS"/>
    <property type="gene ID" value="TraesCS2B03G0598900"/>
</dbReference>
<dbReference type="Gramene" id="TraesROB_scaffold_014644_01G000400.1">
    <property type="protein sequence ID" value="TraesROB_scaffold_014644_01G000400.1"/>
    <property type="gene ID" value="TraesROB_scaffold_014644_01G000400"/>
</dbReference>
<dbReference type="Gramene" id="TraesCS2B02G248300.1">
    <property type="protein sequence ID" value="TraesCS2B02G248300.1"/>
    <property type="gene ID" value="TraesCS2B02G248300"/>
</dbReference>
<accession>A0A3B6C4K5</accession>